<evidence type="ECO:0000313" key="2">
    <source>
        <dbReference type="EMBL" id="SIT35299.1"/>
    </source>
</evidence>
<keyword evidence="1" id="KW-0812">Transmembrane</keyword>
<proteinExistence type="predicted"/>
<gene>
    <name evidence="2" type="ORF">BN2475_40103</name>
</gene>
<accession>A0A1N7RJM6</accession>
<organism evidence="2 3">
    <name type="scientific">Paraburkholderia ribeironis</name>
    <dbReference type="NCBI Taxonomy" id="1247936"/>
    <lineage>
        <taxon>Bacteria</taxon>
        <taxon>Pseudomonadati</taxon>
        <taxon>Pseudomonadota</taxon>
        <taxon>Betaproteobacteria</taxon>
        <taxon>Burkholderiales</taxon>
        <taxon>Burkholderiaceae</taxon>
        <taxon>Paraburkholderia</taxon>
    </lineage>
</organism>
<sequence>MLTVNSVFIVAMVVLLCVDPGGAMRGLLCVAGAIVIGVSGLLFMTALAVLPGVTVGSLAGYIAHDTARSWAVLALCVLASPVALWVLWLVSRELKPVAFVLASKHGLRAILAGGVVTVSMWALSPTWAIALGAAVPLIWALRKAGIYDEPLYKPEPLPGFREAE</sequence>
<keyword evidence="1" id="KW-1133">Transmembrane helix</keyword>
<reference evidence="2 3" key="1">
    <citation type="submission" date="2016-12" db="EMBL/GenBank/DDBJ databases">
        <authorList>
            <person name="Song W.-J."/>
            <person name="Kurnit D.M."/>
        </authorList>
    </citation>
    <scope>NUCLEOTIDE SEQUENCE [LARGE SCALE GENOMIC DNA]</scope>
    <source>
        <strain evidence="2 3">STM7296</strain>
    </source>
</reference>
<feature type="transmembrane region" description="Helical" evidence="1">
    <location>
        <begin position="110"/>
        <end position="141"/>
    </location>
</feature>
<dbReference type="EMBL" id="CYGX02000004">
    <property type="protein sequence ID" value="SIT35299.1"/>
    <property type="molecule type" value="Genomic_DNA"/>
</dbReference>
<feature type="transmembrane region" description="Helical" evidence="1">
    <location>
        <begin position="70"/>
        <end position="90"/>
    </location>
</feature>
<dbReference type="RefSeq" id="WP_094777755.1">
    <property type="nucleotide sequence ID" value="NZ_CYGX02000004.1"/>
</dbReference>
<evidence type="ECO:0008006" key="4">
    <source>
        <dbReference type="Google" id="ProtNLM"/>
    </source>
</evidence>
<evidence type="ECO:0000313" key="3">
    <source>
        <dbReference type="Proteomes" id="UP000187012"/>
    </source>
</evidence>
<name>A0A1N7RJM6_9BURK</name>
<keyword evidence="3" id="KW-1185">Reference proteome</keyword>
<dbReference type="STRING" id="1247936.BN2475_40103"/>
<keyword evidence="1" id="KW-0472">Membrane</keyword>
<feature type="transmembrane region" description="Helical" evidence="1">
    <location>
        <begin position="41"/>
        <end position="63"/>
    </location>
</feature>
<dbReference type="Proteomes" id="UP000187012">
    <property type="component" value="Unassembled WGS sequence"/>
</dbReference>
<dbReference type="AlphaFoldDB" id="A0A1N7RJM6"/>
<evidence type="ECO:0000256" key="1">
    <source>
        <dbReference type="SAM" id="Phobius"/>
    </source>
</evidence>
<protein>
    <recommendedName>
        <fullName evidence="4">Transmembrane protein</fullName>
    </recommendedName>
</protein>